<sequence>NGTRTPLKRVRGNMGPSATILTEGKGDGTPTGGWSAWSASTYT</sequence>
<evidence type="ECO:0000313" key="2">
    <source>
        <dbReference type="EMBL" id="MCH88818.1"/>
    </source>
</evidence>
<feature type="region of interest" description="Disordered" evidence="1">
    <location>
        <begin position="1"/>
        <end position="43"/>
    </location>
</feature>
<dbReference type="AlphaFoldDB" id="A0A392MQ87"/>
<keyword evidence="3" id="KW-1185">Reference proteome</keyword>
<proteinExistence type="predicted"/>
<accession>A0A392MQ87</accession>
<organism evidence="2 3">
    <name type="scientific">Trifolium medium</name>
    <dbReference type="NCBI Taxonomy" id="97028"/>
    <lineage>
        <taxon>Eukaryota</taxon>
        <taxon>Viridiplantae</taxon>
        <taxon>Streptophyta</taxon>
        <taxon>Embryophyta</taxon>
        <taxon>Tracheophyta</taxon>
        <taxon>Spermatophyta</taxon>
        <taxon>Magnoliopsida</taxon>
        <taxon>eudicotyledons</taxon>
        <taxon>Gunneridae</taxon>
        <taxon>Pentapetalae</taxon>
        <taxon>rosids</taxon>
        <taxon>fabids</taxon>
        <taxon>Fabales</taxon>
        <taxon>Fabaceae</taxon>
        <taxon>Papilionoideae</taxon>
        <taxon>50 kb inversion clade</taxon>
        <taxon>NPAAA clade</taxon>
        <taxon>Hologalegina</taxon>
        <taxon>IRL clade</taxon>
        <taxon>Trifolieae</taxon>
        <taxon>Trifolium</taxon>
    </lineage>
</organism>
<evidence type="ECO:0000313" key="3">
    <source>
        <dbReference type="Proteomes" id="UP000265520"/>
    </source>
</evidence>
<gene>
    <name evidence="2" type="ORF">A2U01_0009711</name>
</gene>
<name>A0A392MQ87_9FABA</name>
<protein>
    <submittedName>
        <fullName evidence="2">Uncharacterized protein</fullName>
    </submittedName>
</protein>
<reference evidence="2 3" key="1">
    <citation type="journal article" date="2018" name="Front. Plant Sci.">
        <title>Red Clover (Trifolium pratense) and Zigzag Clover (T. medium) - A Picture of Genomic Similarities and Differences.</title>
        <authorList>
            <person name="Dluhosova J."/>
            <person name="Istvanek J."/>
            <person name="Nedelnik J."/>
            <person name="Repkova J."/>
        </authorList>
    </citation>
    <scope>NUCLEOTIDE SEQUENCE [LARGE SCALE GENOMIC DNA]</scope>
    <source>
        <strain evidence="3">cv. 10/8</strain>
        <tissue evidence="2">Leaf</tissue>
    </source>
</reference>
<dbReference type="Proteomes" id="UP000265520">
    <property type="component" value="Unassembled WGS sequence"/>
</dbReference>
<feature type="compositionally biased region" description="Basic residues" evidence="1">
    <location>
        <begin position="1"/>
        <end position="11"/>
    </location>
</feature>
<evidence type="ECO:0000256" key="1">
    <source>
        <dbReference type="SAM" id="MobiDB-lite"/>
    </source>
</evidence>
<dbReference type="EMBL" id="LXQA010014913">
    <property type="protein sequence ID" value="MCH88818.1"/>
    <property type="molecule type" value="Genomic_DNA"/>
</dbReference>
<feature type="non-terminal residue" evidence="2">
    <location>
        <position position="1"/>
    </location>
</feature>
<comment type="caution">
    <text evidence="2">The sequence shown here is derived from an EMBL/GenBank/DDBJ whole genome shotgun (WGS) entry which is preliminary data.</text>
</comment>